<dbReference type="EC" id="5.6.2.2" evidence="5"/>
<dbReference type="Pfam" id="PF00204">
    <property type="entry name" value="DNA_gyraseB"/>
    <property type="match status" value="1"/>
</dbReference>
<keyword evidence="11" id="KW-0238">DNA-binding</keyword>
<dbReference type="InterPro" id="IPR050634">
    <property type="entry name" value="DNA_Topoisomerase_II"/>
</dbReference>
<dbReference type="InterPro" id="IPR013506">
    <property type="entry name" value="Topo_IIA_bsu_dom2"/>
</dbReference>
<dbReference type="EMBL" id="MN739247">
    <property type="protein sequence ID" value="QHS95334.1"/>
    <property type="molecule type" value="Genomic_DNA"/>
</dbReference>
<accession>A0A6C0BUS6</accession>
<dbReference type="PANTHER" id="PTHR10169:SF38">
    <property type="entry name" value="DNA TOPOISOMERASE 2"/>
    <property type="match status" value="1"/>
</dbReference>
<dbReference type="Gene3D" id="3.30.1490.30">
    <property type="match status" value="1"/>
</dbReference>
<feature type="domain" description="Topo IIA-type catalytic" evidence="14">
    <location>
        <begin position="676"/>
        <end position="1127"/>
    </location>
</feature>
<dbReference type="PANTHER" id="PTHR10169">
    <property type="entry name" value="DNA TOPOISOMERASE/GYRASE"/>
    <property type="match status" value="1"/>
</dbReference>
<keyword evidence="9" id="KW-0460">Magnesium</keyword>
<dbReference type="Pfam" id="PF16898">
    <property type="entry name" value="TOPRIM_C"/>
    <property type="match status" value="1"/>
</dbReference>
<dbReference type="Gene3D" id="3.30.565.10">
    <property type="entry name" value="Histidine kinase-like ATPase, C-terminal domain"/>
    <property type="match status" value="1"/>
</dbReference>
<dbReference type="GO" id="GO:0005634">
    <property type="term" value="C:nucleus"/>
    <property type="evidence" value="ECO:0007669"/>
    <property type="project" value="TreeGrafter"/>
</dbReference>
<dbReference type="GO" id="GO:0003677">
    <property type="term" value="F:DNA binding"/>
    <property type="evidence" value="ECO:0007669"/>
    <property type="project" value="UniProtKB-KW"/>
</dbReference>
<comment type="catalytic activity">
    <reaction evidence="1">
        <text>ATP-dependent breakage, passage and rejoining of double-stranded DNA.</text>
        <dbReference type="EC" id="5.6.2.2"/>
    </reaction>
</comment>
<dbReference type="Gene3D" id="1.10.268.10">
    <property type="entry name" value="Topoisomerase, domain 3"/>
    <property type="match status" value="1"/>
</dbReference>
<dbReference type="GO" id="GO:0000819">
    <property type="term" value="P:sister chromatid segregation"/>
    <property type="evidence" value="ECO:0007669"/>
    <property type="project" value="TreeGrafter"/>
</dbReference>
<evidence type="ECO:0000256" key="12">
    <source>
        <dbReference type="ARBA" id="ARBA00023235"/>
    </source>
</evidence>
<dbReference type="InterPro" id="IPR001241">
    <property type="entry name" value="Topo_IIA"/>
</dbReference>
<sequence>MELNDYKKEELENHIYKTPDTYVGGCDLIEENLPILKENNIVFEDGEYIPAVYNIYNEILVNAKDQSVRIEQRNHKNDIPVKNIKVTIDREKGEISIYNDGTGIDVAEHPTEKDEKGKPLWIPSMIFGELLTSGNYKEDEKKIVGGKNGYGAKLTNIFSKNFEVKTIDHIRKKKFIQKFSDNMKVKNKPKITSFDKDIEPYTKITWTTDFERFGIVEFSDYMINLMYRRVYDISGITSKDISVFLNGKKIKVNNFMDYSKMYLTENDDFVYSEIDKRWKIGISLSKKDKFEQISFVNGIATPKGGKHVDCISKQLLTGLKNQIEKKHKKVIQENYIKNYLRLFIDSVIENPSFDSQTKERLITPQSKFGSKPTIPDKFLKEIIDKTDLVEKVIQFSEFKLNKENKKTDGSKKNKIRDIPKLDDANWAGTRKSNECILILTEGDSAKSMAVSGLSVVGRDRYGVFPLKGKVMNVKEASKSQIMNNSEITNIKKIIGLETGKEYQNTNSLRYGKVMIMTDQDHDGSHIKGLVMNVFHTMWPSLLKLGFITSMITPIVKVSKGKNVISFYNLTDYSDWQKNKNNGKWKIKYYKGLGTSNAVEAREYFQNIKLNNYIFTEETNKSMDLAFNKNFSNDRKKWLYNYDVNRILNHSDTEIPIQEFINKELIHFSNSDTLRSIGSLYDGLKPSQRKILYSCFQRKLYSEIRVAQLAGYVSENAAYHHGEMSLQSAIIGMAQDYVGSNNINLLMPNGQFGTRIMGGHDSASSRYIHTELNKIVDLIFPSIDFQIIDYEYDDGIKVEPKYYVPIIPMVLVNGMNGIGTGFSTSIPKYNPIDVINNIKRKLENKEYEEIKPWYNNFKGDIIKLDDQNYLSKGKYEIINKNTIKITELPIGKWTDDYKKFLDTLLPEEKKKKSKENEKKSTKPKKCIIDYINNSSDKHVEFIITVPIGFINGLQWSDDEHIDGIENFFKLHNTKGLSLKNIHLYNKDKIIKLNSVNEIFDLHYEERYNIYEKRKEYILTNLLNDLQILESKIKFIEDVISDTIIIYKRKKQDIINDLIENEYPEVINKKIVKSDDKKYPNGYDYLTKMSIELFTEEEIIKLKEEYEKIKLKYDTLIKQTIKDIWLEECNALLKYYKKLKLNN</sequence>
<dbReference type="PROSITE" id="PS52040">
    <property type="entry name" value="TOPO_IIA"/>
    <property type="match status" value="1"/>
</dbReference>
<dbReference type="InterPro" id="IPR018522">
    <property type="entry name" value="TopoIIA_CS"/>
</dbReference>
<dbReference type="PROSITE" id="PS00177">
    <property type="entry name" value="TOPOISOMERASE_II"/>
    <property type="match status" value="1"/>
</dbReference>
<comment type="similarity">
    <text evidence="4">Belongs to the type II topoisomerase family.</text>
</comment>
<keyword evidence="10" id="KW-0799">Topoisomerase</keyword>
<comment type="cofactor">
    <cofactor evidence="2">
        <name>Ca(2+)</name>
        <dbReference type="ChEBI" id="CHEBI:29108"/>
    </cofactor>
</comment>
<dbReference type="Gene3D" id="3.90.199.10">
    <property type="entry name" value="Topoisomerase II, domain 5"/>
    <property type="match status" value="1"/>
</dbReference>
<evidence type="ECO:0000256" key="6">
    <source>
        <dbReference type="ARBA" id="ARBA00022723"/>
    </source>
</evidence>
<evidence type="ECO:0000256" key="7">
    <source>
        <dbReference type="ARBA" id="ARBA00022741"/>
    </source>
</evidence>
<proteinExistence type="inferred from homology"/>
<dbReference type="InterPro" id="IPR013759">
    <property type="entry name" value="Topo_IIA_B_C"/>
</dbReference>
<dbReference type="FunFam" id="3.30.1490.30:FF:000001">
    <property type="entry name" value="DNA topoisomerase 2"/>
    <property type="match status" value="1"/>
</dbReference>
<dbReference type="GO" id="GO:0006265">
    <property type="term" value="P:DNA topological change"/>
    <property type="evidence" value="ECO:0007669"/>
    <property type="project" value="InterPro"/>
</dbReference>
<evidence type="ECO:0000259" key="14">
    <source>
        <dbReference type="PROSITE" id="PS52040"/>
    </source>
</evidence>
<comment type="cofactor">
    <cofactor evidence="3">
        <name>Mg(2+)</name>
        <dbReference type="ChEBI" id="CHEBI:18420"/>
    </cofactor>
</comment>
<evidence type="ECO:0000256" key="11">
    <source>
        <dbReference type="ARBA" id="ARBA00023125"/>
    </source>
</evidence>
<dbReference type="GO" id="GO:0046872">
    <property type="term" value="F:metal ion binding"/>
    <property type="evidence" value="ECO:0007669"/>
    <property type="project" value="UniProtKB-KW"/>
</dbReference>
<dbReference type="Gene3D" id="3.40.50.670">
    <property type="match status" value="1"/>
</dbReference>
<dbReference type="CDD" id="cd03481">
    <property type="entry name" value="TopoIIA_Trans_ScTopoIIA"/>
    <property type="match status" value="1"/>
</dbReference>
<dbReference type="InterPro" id="IPR013758">
    <property type="entry name" value="Topo_IIA_A/C_ab"/>
</dbReference>
<evidence type="ECO:0000256" key="10">
    <source>
        <dbReference type="ARBA" id="ARBA00023029"/>
    </source>
</evidence>
<evidence type="ECO:0000256" key="1">
    <source>
        <dbReference type="ARBA" id="ARBA00000185"/>
    </source>
</evidence>
<dbReference type="InterPro" id="IPR013760">
    <property type="entry name" value="Topo_IIA-like_dom_sf"/>
</dbReference>
<feature type="domain" description="Toprim" evidence="13">
    <location>
        <begin position="435"/>
        <end position="549"/>
    </location>
</feature>
<organism evidence="15">
    <name type="scientific">viral metagenome</name>
    <dbReference type="NCBI Taxonomy" id="1070528"/>
    <lineage>
        <taxon>unclassified sequences</taxon>
        <taxon>metagenomes</taxon>
        <taxon>organismal metagenomes</taxon>
    </lineage>
</organism>
<dbReference type="InterPro" id="IPR014721">
    <property type="entry name" value="Ribsml_uS5_D2-typ_fold_subgr"/>
</dbReference>
<dbReference type="AlphaFoldDB" id="A0A6C0BUS6"/>
<dbReference type="GO" id="GO:0005524">
    <property type="term" value="F:ATP binding"/>
    <property type="evidence" value="ECO:0007669"/>
    <property type="project" value="UniProtKB-KW"/>
</dbReference>
<keyword evidence="7" id="KW-0547">Nucleotide-binding</keyword>
<dbReference type="SMART" id="SM00433">
    <property type="entry name" value="TOP2c"/>
    <property type="match status" value="1"/>
</dbReference>
<dbReference type="GO" id="GO:0000712">
    <property type="term" value="P:resolution of meiotic recombination intermediates"/>
    <property type="evidence" value="ECO:0007669"/>
    <property type="project" value="TreeGrafter"/>
</dbReference>
<dbReference type="InterPro" id="IPR006171">
    <property type="entry name" value="TOPRIM_dom"/>
</dbReference>
<dbReference type="Pfam" id="PF01751">
    <property type="entry name" value="Toprim"/>
    <property type="match status" value="1"/>
</dbReference>
<dbReference type="Gene3D" id="3.30.230.10">
    <property type="match status" value="1"/>
</dbReference>
<dbReference type="InterPro" id="IPR031660">
    <property type="entry name" value="TOPRIM_C"/>
</dbReference>
<dbReference type="SUPFAM" id="SSF56719">
    <property type="entry name" value="Type II DNA topoisomerase"/>
    <property type="match status" value="1"/>
</dbReference>
<evidence type="ECO:0000256" key="9">
    <source>
        <dbReference type="ARBA" id="ARBA00022842"/>
    </source>
</evidence>
<keyword evidence="12" id="KW-0413">Isomerase</keyword>
<evidence type="ECO:0000256" key="2">
    <source>
        <dbReference type="ARBA" id="ARBA00001913"/>
    </source>
</evidence>
<evidence type="ECO:0000256" key="3">
    <source>
        <dbReference type="ARBA" id="ARBA00001946"/>
    </source>
</evidence>
<evidence type="ECO:0000313" key="15">
    <source>
        <dbReference type="EMBL" id="QHS95334.1"/>
    </source>
</evidence>
<dbReference type="SMART" id="SM00434">
    <property type="entry name" value="TOP4c"/>
    <property type="match status" value="1"/>
</dbReference>
<evidence type="ECO:0000256" key="4">
    <source>
        <dbReference type="ARBA" id="ARBA00011080"/>
    </source>
</evidence>
<dbReference type="InterPro" id="IPR002205">
    <property type="entry name" value="Topo_IIA_dom_A"/>
</dbReference>
<reference evidence="15" key="1">
    <citation type="journal article" date="2020" name="Nature">
        <title>Giant virus diversity and host interactions through global metagenomics.</title>
        <authorList>
            <person name="Schulz F."/>
            <person name="Roux S."/>
            <person name="Paez-Espino D."/>
            <person name="Jungbluth S."/>
            <person name="Walsh D.A."/>
            <person name="Denef V.J."/>
            <person name="McMahon K.D."/>
            <person name="Konstantinidis K.T."/>
            <person name="Eloe-Fadrosh E.A."/>
            <person name="Kyrpides N.C."/>
            <person name="Woyke T."/>
        </authorList>
    </citation>
    <scope>NUCLEOTIDE SEQUENCE</scope>
    <source>
        <strain evidence="15">GVMAG-M-3300018428-35</strain>
    </source>
</reference>
<dbReference type="InterPro" id="IPR020568">
    <property type="entry name" value="Ribosomal_Su5_D2-typ_SF"/>
</dbReference>
<keyword evidence="8" id="KW-0067">ATP-binding</keyword>
<dbReference type="InterPro" id="IPR013757">
    <property type="entry name" value="Topo_IIA_A_a_sf"/>
</dbReference>
<evidence type="ECO:0000256" key="8">
    <source>
        <dbReference type="ARBA" id="ARBA00022840"/>
    </source>
</evidence>
<dbReference type="FunFam" id="3.90.199.10:FF:000002">
    <property type="entry name" value="DNA topoisomerase 2"/>
    <property type="match status" value="1"/>
</dbReference>
<name>A0A6C0BUS6_9ZZZZ</name>
<dbReference type="Gene3D" id="3.30.1360.40">
    <property type="match status" value="1"/>
</dbReference>
<keyword evidence="6" id="KW-0479">Metal-binding</keyword>
<dbReference type="GO" id="GO:0003918">
    <property type="term" value="F:DNA topoisomerase type II (double strand cut, ATP-hydrolyzing) activity"/>
    <property type="evidence" value="ECO:0007669"/>
    <property type="project" value="UniProtKB-EC"/>
</dbReference>
<dbReference type="SUPFAM" id="SSF55874">
    <property type="entry name" value="ATPase domain of HSP90 chaperone/DNA topoisomerase II/histidine kinase"/>
    <property type="match status" value="1"/>
</dbReference>
<dbReference type="PROSITE" id="PS50880">
    <property type="entry name" value="TOPRIM"/>
    <property type="match status" value="1"/>
</dbReference>
<dbReference type="PRINTS" id="PR01158">
    <property type="entry name" value="TOPISMRASEII"/>
</dbReference>
<evidence type="ECO:0000256" key="5">
    <source>
        <dbReference type="ARBA" id="ARBA00012895"/>
    </source>
</evidence>
<evidence type="ECO:0000259" key="13">
    <source>
        <dbReference type="PROSITE" id="PS50880"/>
    </source>
</evidence>
<dbReference type="SUPFAM" id="SSF54211">
    <property type="entry name" value="Ribosomal protein S5 domain 2-like"/>
    <property type="match status" value="1"/>
</dbReference>
<protein>
    <recommendedName>
        <fullName evidence="5">DNA topoisomerase (ATP-hydrolyzing)</fullName>
        <ecNumber evidence="5">5.6.2.2</ecNumber>
    </recommendedName>
</protein>
<dbReference type="PRINTS" id="PR00418">
    <property type="entry name" value="TPI2FAMILY"/>
</dbReference>
<dbReference type="InterPro" id="IPR001154">
    <property type="entry name" value="TopoII_euk"/>
</dbReference>
<dbReference type="InterPro" id="IPR036890">
    <property type="entry name" value="HATPase_C_sf"/>
</dbReference>
<dbReference type="Pfam" id="PF00521">
    <property type="entry name" value="DNA_topoisoIV"/>
    <property type="match status" value="1"/>
</dbReference>